<feature type="transmembrane region" description="Helical" evidence="6">
    <location>
        <begin position="123"/>
        <end position="144"/>
    </location>
</feature>
<dbReference type="PANTHER" id="PTHR30250">
    <property type="entry name" value="PST FAMILY PREDICTED COLANIC ACID TRANSPORTER"/>
    <property type="match status" value="1"/>
</dbReference>
<evidence type="ECO:0008006" key="9">
    <source>
        <dbReference type="Google" id="ProtNLM"/>
    </source>
</evidence>
<evidence type="ECO:0000256" key="2">
    <source>
        <dbReference type="ARBA" id="ARBA00022475"/>
    </source>
</evidence>
<keyword evidence="5 6" id="KW-0472">Membrane</keyword>
<keyword evidence="4 6" id="KW-1133">Transmembrane helix</keyword>
<feature type="transmembrane region" description="Helical" evidence="6">
    <location>
        <begin position="262"/>
        <end position="280"/>
    </location>
</feature>
<feature type="transmembrane region" description="Helical" evidence="6">
    <location>
        <begin position="25"/>
        <end position="48"/>
    </location>
</feature>
<dbReference type="Proteomes" id="UP000659904">
    <property type="component" value="Unassembled WGS sequence"/>
</dbReference>
<organism evidence="7 8">
    <name type="scientific">Catellatospora citrea</name>
    <dbReference type="NCBI Taxonomy" id="53366"/>
    <lineage>
        <taxon>Bacteria</taxon>
        <taxon>Bacillati</taxon>
        <taxon>Actinomycetota</taxon>
        <taxon>Actinomycetes</taxon>
        <taxon>Micromonosporales</taxon>
        <taxon>Micromonosporaceae</taxon>
        <taxon>Catellatospora</taxon>
    </lineage>
</organism>
<proteinExistence type="predicted"/>
<keyword evidence="8" id="KW-1185">Reference proteome</keyword>
<feature type="transmembrane region" description="Helical" evidence="6">
    <location>
        <begin position="54"/>
        <end position="75"/>
    </location>
</feature>
<feature type="transmembrane region" description="Helical" evidence="6">
    <location>
        <begin position="402"/>
        <end position="422"/>
    </location>
</feature>
<dbReference type="EMBL" id="BONH01000015">
    <property type="protein sequence ID" value="GIF98402.1"/>
    <property type="molecule type" value="Genomic_DNA"/>
</dbReference>
<dbReference type="AlphaFoldDB" id="A0A8J3K8F6"/>
<comment type="subcellular location">
    <subcellularLocation>
        <location evidence="1">Cell membrane</location>
        <topology evidence="1">Multi-pass membrane protein</topology>
    </subcellularLocation>
</comment>
<dbReference type="RefSeq" id="WP_120316891.1">
    <property type="nucleotide sequence ID" value="NZ_BONH01000015.1"/>
</dbReference>
<evidence type="ECO:0000313" key="8">
    <source>
        <dbReference type="Proteomes" id="UP000659904"/>
    </source>
</evidence>
<feature type="transmembrane region" description="Helical" evidence="6">
    <location>
        <begin position="184"/>
        <end position="205"/>
    </location>
</feature>
<sequence>MGEAKAASRRNLGVGLALPSARSPLWIAAGGAYSGLTTYVLLVMTARALGPDQYGVFSIFWSTLVLILLGVFLPIEQVLAFRRAGGKSVDGLLGSGIRMGLIYTGVCVAAVAAFQLVVDGGGIALSVLVAITLGVAGSALQSPARGMLSGQLDLRGYAAVISIDGTGRTVGVIVLWAIGTRQAAPYMICVGASALLAGIVGVWLVRRGGEAARTEGHAGDSPGGLRSIWREVSGLVVALLCMQALLNSPVLVAGAFAGDAAFTGLLMAIVSAARLPVFLAQAGQATYVGRIATAHHRHDLHAVRRLMTLVAGVVGALALLTVLGAAALGPQLVHLVFGSGYVVDRLTCILVAAGVGLYLIASVANDISVAVGAHGRAAPIWFLAAVAGVVPALLLNDMVLRSTLPMLIGSAVAAAVLVPRILRNLKWDGA</sequence>
<comment type="caution">
    <text evidence="7">The sequence shown here is derived from an EMBL/GenBank/DDBJ whole genome shotgun (WGS) entry which is preliminary data.</text>
</comment>
<dbReference type="GO" id="GO:0005886">
    <property type="term" value="C:plasma membrane"/>
    <property type="evidence" value="ECO:0007669"/>
    <property type="project" value="UniProtKB-SubCell"/>
</dbReference>
<keyword evidence="3 6" id="KW-0812">Transmembrane</keyword>
<keyword evidence="2" id="KW-1003">Cell membrane</keyword>
<feature type="transmembrane region" description="Helical" evidence="6">
    <location>
        <begin position="156"/>
        <end position="178"/>
    </location>
</feature>
<evidence type="ECO:0000256" key="5">
    <source>
        <dbReference type="ARBA" id="ARBA00023136"/>
    </source>
</evidence>
<feature type="transmembrane region" description="Helical" evidence="6">
    <location>
        <begin position="96"/>
        <end position="117"/>
    </location>
</feature>
<evidence type="ECO:0000256" key="3">
    <source>
        <dbReference type="ARBA" id="ARBA00022692"/>
    </source>
</evidence>
<name>A0A8J3K8F6_9ACTN</name>
<dbReference type="InterPro" id="IPR050833">
    <property type="entry name" value="Poly_Biosynth_Transport"/>
</dbReference>
<evidence type="ECO:0000256" key="4">
    <source>
        <dbReference type="ARBA" id="ARBA00022989"/>
    </source>
</evidence>
<feature type="transmembrane region" description="Helical" evidence="6">
    <location>
        <begin position="306"/>
        <end position="329"/>
    </location>
</feature>
<dbReference type="PANTHER" id="PTHR30250:SF11">
    <property type="entry name" value="O-ANTIGEN TRANSPORTER-RELATED"/>
    <property type="match status" value="1"/>
</dbReference>
<evidence type="ECO:0000256" key="1">
    <source>
        <dbReference type="ARBA" id="ARBA00004651"/>
    </source>
</evidence>
<evidence type="ECO:0000256" key="6">
    <source>
        <dbReference type="SAM" id="Phobius"/>
    </source>
</evidence>
<evidence type="ECO:0000313" key="7">
    <source>
        <dbReference type="EMBL" id="GIF98402.1"/>
    </source>
</evidence>
<gene>
    <name evidence="7" type="ORF">Cci01nite_34960</name>
</gene>
<feature type="transmembrane region" description="Helical" evidence="6">
    <location>
        <begin position="235"/>
        <end position="256"/>
    </location>
</feature>
<feature type="transmembrane region" description="Helical" evidence="6">
    <location>
        <begin position="349"/>
        <end position="371"/>
    </location>
</feature>
<reference evidence="7 8" key="1">
    <citation type="submission" date="2021-01" db="EMBL/GenBank/DDBJ databases">
        <title>Whole genome shotgun sequence of Catellatospora citrea NBRC 14495.</title>
        <authorList>
            <person name="Komaki H."/>
            <person name="Tamura T."/>
        </authorList>
    </citation>
    <scope>NUCLEOTIDE SEQUENCE [LARGE SCALE GENOMIC DNA]</scope>
    <source>
        <strain evidence="7 8">NBRC 14495</strain>
    </source>
</reference>
<feature type="transmembrane region" description="Helical" evidence="6">
    <location>
        <begin position="378"/>
        <end position="396"/>
    </location>
</feature>
<protein>
    <recommendedName>
        <fullName evidence="9">O-antigen/teichoic acid export membrane protein</fullName>
    </recommendedName>
</protein>
<accession>A0A8J3K8F6</accession>